<proteinExistence type="inferred from homology"/>
<keyword evidence="7 12" id="KW-0663">Pyridoxal phosphate</keyword>
<comment type="catalytic activity">
    <reaction evidence="8">
        <text>L-valine + 2-oxoglutarate = 3-methyl-2-oxobutanoate + L-glutamate</text>
        <dbReference type="Rhea" id="RHEA:24813"/>
        <dbReference type="ChEBI" id="CHEBI:11851"/>
        <dbReference type="ChEBI" id="CHEBI:16810"/>
        <dbReference type="ChEBI" id="CHEBI:29985"/>
        <dbReference type="ChEBI" id="CHEBI:57762"/>
        <dbReference type="EC" id="2.6.1.42"/>
    </reaction>
</comment>
<evidence type="ECO:0000256" key="12">
    <source>
        <dbReference type="RuleBase" id="RU004516"/>
    </source>
</evidence>
<dbReference type="KEGG" id="ttz:FHG85_03455"/>
<dbReference type="InterPro" id="IPR036038">
    <property type="entry name" value="Aminotransferase-like"/>
</dbReference>
<dbReference type="GO" id="GO:0004084">
    <property type="term" value="F:branched-chain-amino-acid transaminase activity"/>
    <property type="evidence" value="ECO:0007669"/>
    <property type="project" value="UniProtKB-EC"/>
</dbReference>
<reference evidence="13 14" key="1">
    <citation type="submission" date="2019-07" db="EMBL/GenBank/DDBJ databases">
        <title>Thalassofilum flectens gen. nov., sp. nov., a novel moderate thermophilic anaerobe from a shallow sea hot spring in Kunashir Island (Russia), representing a new family in the order Bacteroidales, and proposal of Thalassofilacea fam. nov.</title>
        <authorList>
            <person name="Kochetkova T.V."/>
            <person name="Podosokorskaya O.A."/>
            <person name="Novikov A."/>
            <person name="Elcheninov A.G."/>
            <person name="Toshchakov S.V."/>
            <person name="Kublanov I.V."/>
        </authorList>
    </citation>
    <scope>NUCLEOTIDE SEQUENCE [LARGE SCALE GENOMIC DNA]</scope>
    <source>
        <strain evidence="13 14">38-H</strain>
    </source>
</reference>
<comment type="pathway">
    <text evidence="2">Amino-acid biosynthesis; L-isoleucine biosynthesis; L-isoleucine from 2-oxobutanoate: step 4/4.</text>
</comment>
<dbReference type="InterPro" id="IPR001544">
    <property type="entry name" value="Aminotrans_IV"/>
</dbReference>
<dbReference type="PANTHER" id="PTHR42743">
    <property type="entry name" value="AMINO-ACID AMINOTRANSFERASE"/>
    <property type="match status" value="1"/>
</dbReference>
<gene>
    <name evidence="13" type="ORF">FHG85_03455</name>
</gene>
<evidence type="ECO:0000313" key="13">
    <source>
        <dbReference type="EMBL" id="QKG79360.1"/>
    </source>
</evidence>
<evidence type="ECO:0000256" key="9">
    <source>
        <dbReference type="ARBA" id="ARBA00048798"/>
    </source>
</evidence>
<dbReference type="EMBL" id="CP041345">
    <property type="protein sequence ID" value="QKG79360.1"/>
    <property type="molecule type" value="Genomic_DNA"/>
</dbReference>
<evidence type="ECO:0000256" key="7">
    <source>
        <dbReference type="ARBA" id="ARBA00022898"/>
    </source>
</evidence>
<dbReference type="SUPFAM" id="SSF56752">
    <property type="entry name" value="D-aminoacid aminotransferase-like PLP-dependent enzymes"/>
    <property type="match status" value="1"/>
</dbReference>
<comment type="pathway">
    <text evidence="4">Amino-acid biosynthesis; L-leucine biosynthesis; L-leucine from 3-methyl-2-oxobutanoate: step 4/4.</text>
</comment>
<evidence type="ECO:0000256" key="4">
    <source>
        <dbReference type="ARBA" id="ARBA00005072"/>
    </source>
</evidence>
<comment type="pathway">
    <text evidence="3">Amino-acid biosynthesis; L-valine biosynthesis; L-valine from pyruvate: step 4/4.</text>
</comment>
<dbReference type="GO" id="GO:0016829">
    <property type="term" value="F:lyase activity"/>
    <property type="evidence" value="ECO:0007669"/>
    <property type="project" value="UniProtKB-KW"/>
</dbReference>
<evidence type="ECO:0000256" key="1">
    <source>
        <dbReference type="ARBA" id="ARBA00001933"/>
    </source>
</evidence>
<dbReference type="CDD" id="cd00449">
    <property type="entry name" value="PLPDE_IV"/>
    <property type="match status" value="1"/>
</dbReference>
<evidence type="ECO:0000256" key="11">
    <source>
        <dbReference type="RuleBase" id="RU004106"/>
    </source>
</evidence>
<evidence type="ECO:0000313" key="14">
    <source>
        <dbReference type="Proteomes" id="UP000500961"/>
    </source>
</evidence>
<dbReference type="InterPro" id="IPR050571">
    <property type="entry name" value="Class-IV_PLP-Dep_Aminotrnsfr"/>
</dbReference>
<dbReference type="InterPro" id="IPR043131">
    <property type="entry name" value="BCAT-like_N"/>
</dbReference>
<dbReference type="InterPro" id="IPR018300">
    <property type="entry name" value="Aminotrans_IV_CS"/>
</dbReference>
<evidence type="ECO:0000256" key="8">
    <source>
        <dbReference type="ARBA" id="ARBA00048212"/>
    </source>
</evidence>
<dbReference type="Proteomes" id="UP000500961">
    <property type="component" value="Chromosome"/>
</dbReference>
<comment type="cofactor">
    <cofactor evidence="1 12">
        <name>pyridoxal 5'-phosphate</name>
        <dbReference type="ChEBI" id="CHEBI:597326"/>
    </cofactor>
</comment>
<accession>A0A7D4BAD9</accession>
<evidence type="ECO:0000256" key="5">
    <source>
        <dbReference type="ARBA" id="ARBA00009320"/>
    </source>
</evidence>
<dbReference type="RefSeq" id="WP_173073032.1">
    <property type="nucleotide sequence ID" value="NZ_CP041345.1"/>
</dbReference>
<name>A0A7D4BAD9_9BACT</name>
<protein>
    <recommendedName>
        <fullName evidence="6">branched-chain-amino-acid transaminase</fullName>
        <ecNumber evidence="6">2.6.1.42</ecNumber>
    </recommendedName>
</protein>
<comment type="catalytic activity">
    <reaction evidence="9">
        <text>L-isoleucine + 2-oxoglutarate = (S)-3-methyl-2-oxopentanoate + L-glutamate</text>
        <dbReference type="Rhea" id="RHEA:24801"/>
        <dbReference type="ChEBI" id="CHEBI:16810"/>
        <dbReference type="ChEBI" id="CHEBI:29985"/>
        <dbReference type="ChEBI" id="CHEBI:35146"/>
        <dbReference type="ChEBI" id="CHEBI:58045"/>
        <dbReference type="EC" id="2.6.1.42"/>
    </reaction>
</comment>
<dbReference type="InterPro" id="IPR043132">
    <property type="entry name" value="BCAT-like_C"/>
</dbReference>
<dbReference type="EC" id="2.6.1.42" evidence="6"/>
<evidence type="ECO:0000256" key="3">
    <source>
        <dbReference type="ARBA" id="ARBA00004931"/>
    </source>
</evidence>
<dbReference type="Pfam" id="PF01063">
    <property type="entry name" value="Aminotran_4"/>
    <property type="match status" value="1"/>
</dbReference>
<dbReference type="Gene3D" id="3.30.470.10">
    <property type="match status" value="1"/>
</dbReference>
<keyword evidence="14" id="KW-1185">Reference proteome</keyword>
<evidence type="ECO:0000256" key="6">
    <source>
        <dbReference type="ARBA" id="ARBA00013053"/>
    </source>
</evidence>
<sequence length="286" mass="32465">MQNRYIWLNGEYHKADAHVLKASNRAFHYGDGLFETIHCYGTEPLHIDLHYDRLAKGLRILEIELSQLYTPKKFKEIITKLLNKNRLFGSTRVRITVFRDGEGFYTPKGNSASILIESQPLQSKLYEYNQQGLVIDIYNEIKKPINILSPVKSCNSLLYVKAGLYRLKKGLDECVVLNEKGRIAESISSNIFIVKKGEIFTPGVGEGCIPGVMRKVVINLAKKIGYNVYDDVAINTKVFNNCDEVFLTNAITGIRWVLGVGINRYFNTLSKNLSAELNKQILNQLV</sequence>
<dbReference type="PANTHER" id="PTHR42743:SF11">
    <property type="entry name" value="AMINODEOXYCHORISMATE LYASE"/>
    <property type="match status" value="1"/>
</dbReference>
<dbReference type="PROSITE" id="PS00770">
    <property type="entry name" value="AA_TRANSFER_CLASS_4"/>
    <property type="match status" value="1"/>
</dbReference>
<dbReference type="GO" id="GO:0046394">
    <property type="term" value="P:carboxylic acid biosynthetic process"/>
    <property type="evidence" value="ECO:0007669"/>
    <property type="project" value="UniProtKB-ARBA"/>
</dbReference>
<evidence type="ECO:0000256" key="10">
    <source>
        <dbReference type="ARBA" id="ARBA00049229"/>
    </source>
</evidence>
<comment type="similarity">
    <text evidence="5 11">Belongs to the class-IV pyridoxal-phosphate-dependent aminotransferase family.</text>
</comment>
<dbReference type="AlphaFoldDB" id="A0A7D4BAD9"/>
<keyword evidence="13" id="KW-0456">Lyase</keyword>
<evidence type="ECO:0000256" key="2">
    <source>
        <dbReference type="ARBA" id="ARBA00004824"/>
    </source>
</evidence>
<comment type="catalytic activity">
    <reaction evidence="10">
        <text>L-leucine + 2-oxoglutarate = 4-methyl-2-oxopentanoate + L-glutamate</text>
        <dbReference type="Rhea" id="RHEA:18321"/>
        <dbReference type="ChEBI" id="CHEBI:16810"/>
        <dbReference type="ChEBI" id="CHEBI:17865"/>
        <dbReference type="ChEBI" id="CHEBI:29985"/>
        <dbReference type="ChEBI" id="CHEBI:57427"/>
        <dbReference type="EC" id="2.6.1.42"/>
    </reaction>
</comment>
<dbReference type="Gene3D" id="3.20.10.10">
    <property type="entry name" value="D-amino Acid Aminotransferase, subunit A, domain 2"/>
    <property type="match status" value="1"/>
</dbReference>
<organism evidence="13 14">
    <name type="scientific">Tenuifilum thalassicum</name>
    <dbReference type="NCBI Taxonomy" id="2590900"/>
    <lineage>
        <taxon>Bacteria</taxon>
        <taxon>Pseudomonadati</taxon>
        <taxon>Bacteroidota</taxon>
        <taxon>Bacteroidia</taxon>
        <taxon>Bacteroidales</taxon>
        <taxon>Tenuifilaceae</taxon>
        <taxon>Tenuifilum</taxon>
    </lineage>
</organism>